<dbReference type="OrthoDB" id="10004661at2759"/>
<organism evidence="4 5">
    <name type="scientific">Chiloscyllium punctatum</name>
    <name type="common">Brownbanded bambooshark</name>
    <name type="synonym">Hemiscyllium punctatum</name>
    <dbReference type="NCBI Taxonomy" id="137246"/>
    <lineage>
        <taxon>Eukaryota</taxon>
        <taxon>Metazoa</taxon>
        <taxon>Chordata</taxon>
        <taxon>Craniata</taxon>
        <taxon>Vertebrata</taxon>
        <taxon>Chondrichthyes</taxon>
        <taxon>Elasmobranchii</taxon>
        <taxon>Galeomorphii</taxon>
        <taxon>Galeoidea</taxon>
        <taxon>Orectolobiformes</taxon>
        <taxon>Hemiscylliidae</taxon>
        <taxon>Chiloscyllium</taxon>
    </lineage>
</organism>
<evidence type="ECO:0000256" key="1">
    <source>
        <dbReference type="SAM" id="Phobius"/>
    </source>
</evidence>
<dbReference type="Pfam" id="PF03321">
    <property type="entry name" value="GH3"/>
    <property type="match status" value="1"/>
</dbReference>
<feature type="domain" description="GH3 C-terminal" evidence="3">
    <location>
        <begin position="487"/>
        <end position="598"/>
    </location>
</feature>
<reference evidence="4 5" key="1">
    <citation type="journal article" date="2018" name="Nat. Ecol. Evol.">
        <title>Shark genomes provide insights into elasmobranch evolution and the origin of vertebrates.</title>
        <authorList>
            <person name="Hara Y"/>
            <person name="Yamaguchi K"/>
            <person name="Onimaru K"/>
            <person name="Kadota M"/>
            <person name="Koyanagi M"/>
            <person name="Keeley SD"/>
            <person name="Tatsumi K"/>
            <person name="Tanaka K"/>
            <person name="Motone F"/>
            <person name="Kageyama Y"/>
            <person name="Nozu R"/>
            <person name="Adachi N"/>
            <person name="Nishimura O"/>
            <person name="Nakagawa R"/>
            <person name="Tanegashima C"/>
            <person name="Kiyatake I"/>
            <person name="Matsumoto R"/>
            <person name="Murakumo K"/>
            <person name="Nishida K"/>
            <person name="Terakita A"/>
            <person name="Kuratani S"/>
            <person name="Sato K"/>
            <person name="Hyodo S Kuraku.S."/>
        </authorList>
    </citation>
    <scope>NUCLEOTIDE SEQUENCE [LARGE SCALE GENOMIC DNA]</scope>
</reference>
<feature type="domain" description="GH3 middle" evidence="2">
    <location>
        <begin position="391"/>
        <end position="463"/>
    </location>
</feature>
<evidence type="ECO:0000313" key="4">
    <source>
        <dbReference type="EMBL" id="GCC29667.1"/>
    </source>
</evidence>
<evidence type="ECO:0000259" key="3">
    <source>
        <dbReference type="Pfam" id="PF23572"/>
    </source>
</evidence>
<sequence length="610" mass="70019">MVLISTETFKMLLIAAFIFGILTVWLLVLLCCDICNRSKGQKRSFFSLLSHYLIHRAASIQSLLQQRRLERDSKNILQVQQSILQHRIHRNRNTEYGKLYQFSEITDQETFRNLHPLTRYDHFKEYIERISKGEENVLISERPSSLSRTLGASGSYATLLNTRETVKDLQQAFGVVFHSILDGYPRTRNLQRTAAFCYPPNRTNSESGIPIVSNFPSPMTSTLKLTMYSTPAAGFEIATEPEALYIHLLFALKDRTLGMLEANFASTVYHTFALLQNKWEQLIEDIRLGQVNPKLKITDDIRLKLEAQLKPDPQRASELAAEFEVGFLGIASRVWPHLNLVLSVDSGSNELYGNHLKRFYCQGVPVYSPVYAATEGLIGVNLWPEKEKRHYLLCPHSMFFEFIPVDLCGEEQPQTLFLDEVKENELYELVITNAAGLYRYRMGDIIKVVGFHNQCPVIELKYRWGQLLNVRGEKILEEAFYRTLLRAVSLWPGAVLLDYCCVESGLLGPFCGSSVPHYEVFVEIKGVRNLSEDQRYKLDQCLQEDSELYQSFRRKGSIGPVRVHIVAPGSFKELMDFIIANVGASCNQFNMHRILRKKEFLDFIQRKVIS</sequence>
<keyword evidence="1" id="KW-1133">Transmembrane helix</keyword>
<dbReference type="PANTHER" id="PTHR31901">
    <property type="entry name" value="GH3 DOMAIN-CONTAINING PROTEIN"/>
    <property type="match status" value="1"/>
</dbReference>
<dbReference type="Pfam" id="PF23571">
    <property type="entry name" value="GH3_M"/>
    <property type="match status" value="1"/>
</dbReference>
<dbReference type="Proteomes" id="UP000287033">
    <property type="component" value="Unassembled WGS sequence"/>
</dbReference>
<keyword evidence="1" id="KW-0472">Membrane</keyword>
<dbReference type="GO" id="GO:0016881">
    <property type="term" value="F:acid-amino acid ligase activity"/>
    <property type="evidence" value="ECO:0007669"/>
    <property type="project" value="TreeGrafter"/>
</dbReference>
<dbReference type="AlphaFoldDB" id="A0A401SGY2"/>
<dbReference type="PANTHER" id="PTHR31901:SF9">
    <property type="entry name" value="GH3 DOMAIN-CONTAINING PROTEIN"/>
    <property type="match status" value="1"/>
</dbReference>
<dbReference type="STRING" id="137246.A0A401SGY2"/>
<name>A0A401SGY2_CHIPU</name>
<dbReference type="OMA" id="EGFFAIQ"/>
<evidence type="ECO:0008006" key="6">
    <source>
        <dbReference type="Google" id="ProtNLM"/>
    </source>
</evidence>
<proteinExistence type="predicted"/>
<gene>
    <name evidence="4" type="ORF">chiPu_0008109</name>
</gene>
<protein>
    <recommendedName>
        <fullName evidence="6">GH3 domain-containing protein</fullName>
    </recommendedName>
</protein>
<dbReference type="InterPro" id="IPR055378">
    <property type="entry name" value="GH3_C"/>
</dbReference>
<dbReference type="EMBL" id="BEZZ01000263">
    <property type="protein sequence ID" value="GCC29667.1"/>
    <property type="molecule type" value="Genomic_DNA"/>
</dbReference>
<dbReference type="InterPro" id="IPR055377">
    <property type="entry name" value="GH3_M"/>
</dbReference>
<feature type="transmembrane region" description="Helical" evidence="1">
    <location>
        <begin position="12"/>
        <end position="32"/>
    </location>
</feature>
<comment type="caution">
    <text evidence="4">The sequence shown here is derived from an EMBL/GenBank/DDBJ whole genome shotgun (WGS) entry which is preliminary data.</text>
</comment>
<accession>A0A401SGY2</accession>
<dbReference type="InterPro" id="IPR004993">
    <property type="entry name" value="GH3"/>
</dbReference>
<dbReference type="Pfam" id="PF23572">
    <property type="entry name" value="GH3_C"/>
    <property type="match status" value="1"/>
</dbReference>
<evidence type="ECO:0000259" key="2">
    <source>
        <dbReference type="Pfam" id="PF23571"/>
    </source>
</evidence>
<keyword evidence="5" id="KW-1185">Reference proteome</keyword>
<evidence type="ECO:0000313" key="5">
    <source>
        <dbReference type="Proteomes" id="UP000287033"/>
    </source>
</evidence>
<dbReference type="GO" id="GO:0005737">
    <property type="term" value="C:cytoplasm"/>
    <property type="evidence" value="ECO:0007669"/>
    <property type="project" value="TreeGrafter"/>
</dbReference>
<keyword evidence="1" id="KW-0812">Transmembrane</keyword>